<dbReference type="Proteomes" id="UP000249829">
    <property type="component" value="Unassembled WGS sequence"/>
</dbReference>
<evidence type="ECO:0000313" key="3">
    <source>
        <dbReference type="Proteomes" id="UP000249829"/>
    </source>
</evidence>
<sequence>MHRARADTTPDRPDTSWPLGPALLPTCGEHGDPDTSTVVDIRLREGRARRHYLATERPWDSAHAIAPGDVLGFLSLHQGGGNSPVNGFTVEILEDLPVRLEDEMEGLVKEAPALLDNVEDRAVKSLLTVSSHSYTTASIQRLDTTRFATREEPNQAGHDTQTPNHDEVELPHSAMVLCLLAPSFASDVTAATPADSVSDAIEMSTFHTTHEPGTAAAMTGAATMRKQPNSQAQGYRLRSTGGMSRPWGPVGFGAWYAHERVGPGKEEAYLESLEFDLSLQSGYSRSYHPETDGQSAHTIQHLENYTRALTEYMYGPVSSDAPDDRGNLPLVTPRPVFQATPGFRFILVACSTDMSPNDWLPWAGRTLYLDDSDDEPARSPRAFPHGCAFSRSLCVAVPPSWVSH</sequence>
<accession>A0A2V5GVS0</accession>
<organism evidence="2 3">
    <name type="scientific">Aspergillus violaceofuscus (strain CBS 115571)</name>
    <dbReference type="NCBI Taxonomy" id="1450538"/>
    <lineage>
        <taxon>Eukaryota</taxon>
        <taxon>Fungi</taxon>
        <taxon>Dikarya</taxon>
        <taxon>Ascomycota</taxon>
        <taxon>Pezizomycotina</taxon>
        <taxon>Eurotiomycetes</taxon>
        <taxon>Eurotiomycetidae</taxon>
        <taxon>Eurotiales</taxon>
        <taxon>Aspergillaceae</taxon>
        <taxon>Aspergillus</taxon>
    </lineage>
</organism>
<protein>
    <submittedName>
        <fullName evidence="2">Uncharacterized protein</fullName>
    </submittedName>
</protein>
<evidence type="ECO:0000313" key="2">
    <source>
        <dbReference type="EMBL" id="PYI15445.1"/>
    </source>
</evidence>
<feature type="compositionally biased region" description="Basic and acidic residues" evidence="1">
    <location>
        <begin position="1"/>
        <end position="14"/>
    </location>
</feature>
<keyword evidence="3" id="KW-1185">Reference proteome</keyword>
<dbReference type="AlphaFoldDB" id="A0A2V5GVS0"/>
<evidence type="ECO:0000256" key="1">
    <source>
        <dbReference type="SAM" id="MobiDB-lite"/>
    </source>
</evidence>
<proteinExistence type="predicted"/>
<feature type="region of interest" description="Disordered" evidence="1">
    <location>
        <begin position="1"/>
        <end position="20"/>
    </location>
</feature>
<dbReference type="EMBL" id="KZ825186">
    <property type="protein sequence ID" value="PYI15445.1"/>
    <property type="molecule type" value="Genomic_DNA"/>
</dbReference>
<gene>
    <name evidence="2" type="ORF">BO99DRAFT_446138</name>
</gene>
<name>A0A2V5GVS0_ASPV1</name>
<reference evidence="2 3" key="1">
    <citation type="submission" date="2018-02" db="EMBL/GenBank/DDBJ databases">
        <title>The genomes of Aspergillus section Nigri reveals drivers in fungal speciation.</title>
        <authorList>
            <consortium name="DOE Joint Genome Institute"/>
            <person name="Vesth T.C."/>
            <person name="Nybo J."/>
            <person name="Theobald S."/>
            <person name="Brandl J."/>
            <person name="Frisvad J.C."/>
            <person name="Nielsen K.F."/>
            <person name="Lyhne E.K."/>
            <person name="Kogle M.E."/>
            <person name="Kuo A."/>
            <person name="Riley R."/>
            <person name="Clum A."/>
            <person name="Nolan M."/>
            <person name="Lipzen A."/>
            <person name="Salamov A."/>
            <person name="Henrissat B."/>
            <person name="Wiebenga A."/>
            <person name="De vries R.P."/>
            <person name="Grigoriev I.V."/>
            <person name="Mortensen U.H."/>
            <person name="Andersen M.R."/>
            <person name="Baker S.E."/>
        </authorList>
    </citation>
    <scope>NUCLEOTIDE SEQUENCE [LARGE SCALE GENOMIC DNA]</scope>
    <source>
        <strain evidence="2 3">CBS 115571</strain>
    </source>
</reference>